<dbReference type="PANTHER" id="PTHR33048">
    <property type="entry name" value="PTH11-LIKE INTEGRAL MEMBRANE PROTEIN (AFU_ORTHOLOGUE AFUA_5G11245)"/>
    <property type="match status" value="1"/>
</dbReference>
<keyword evidence="3 6" id="KW-1133">Transmembrane helix</keyword>
<comment type="caution">
    <text evidence="8">The sequence shown here is derived from an EMBL/GenBank/DDBJ whole genome shotgun (WGS) entry which is preliminary data.</text>
</comment>
<keyword evidence="4 6" id="KW-0472">Membrane</keyword>
<dbReference type="InterPro" id="IPR052337">
    <property type="entry name" value="SAT4-like"/>
</dbReference>
<reference evidence="8" key="1">
    <citation type="submission" date="2022-07" db="EMBL/GenBank/DDBJ databases">
        <title>Draft genome sequence of Zalerion maritima ATCC 34329, a (micro)plastics degrading marine fungus.</title>
        <authorList>
            <person name="Paco A."/>
            <person name="Goncalves M.F.M."/>
            <person name="Rocha-Santos T.A.P."/>
            <person name="Alves A."/>
        </authorList>
    </citation>
    <scope>NUCLEOTIDE SEQUENCE</scope>
    <source>
        <strain evidence="8">ATCC 34329</strain>
    </source>
</reference>
<name>A0AAD5RU84_9PEZI</name>
<dbReference type="PANTHER" id="PTHR33048:SF42">
    <property type="entry name" value="INTEGRAL MEMBRANE PROTEIN"/>
    <property type="match status" value="1"/>
</dbReference>
<evidence type="ECO:0000256" key="2">
    <source>
        <dbReference type="ARBA" id="ARBA00022692"/>
    </source>
</evidence>
<evidence type="ECO:0000256" key="4">
    <source>
        <dbReference type="ARBA" id="ARBA00023136"/>
    </source>
</evidence>
<feature type="domain" description="Rhodopsin" evidence="7">
    <location>
        <begin position="120"/>
        <end position="206"/>
    </location>
</feature>
<protein>
    <recommendedName>
        <fullName evidence="7">Rhodopsin domain-containing protein</fullName>
    </recommendedName>
</protein>
<feature type="transmembrane region" description="Helical" evidence="6">
    <location>
        <begin position="106"/>
        <end position="132"/>
    </location>
</feature>
<evidence type="ECO:0000313" key="8">
    <source>
        <dbReference type="EMBL" id="KAJ2903533.1"/>
    </source>
</evidence>
<dbReference type="EMBL" id="JAKWBI020000079">
    <property type="protein sequence ID" value="KAJ2903533.1"/>
    <property type="molecule type" value="Genomic_DNA"/>
</dbReference>
<feature type="transmembrane region" description="Helical" evidence="6">
    <location>
        <begin position="144"/>
        <end position="166"/>
    </location>
</feature>
<gene>
    <name evidence="8" type="ORF">MKZ38_009755</name>
</gene>
<evidence type="ECO:0000313" key="9">
    <source>
        <dbReference type="Proteomes" id="UP001201980"/>
    </source>
</evidence>
<comment type="similarity">
    <text evidence="5">Belongs to the SAT4 family.</text>
</comment>
<keyword evidence="2 6" id="KW-0812">Transmembrane</keyword>
<evidence type="ECO:0000256" key="6">
    <source>
        <dbReference type="SAM" id="Phobius"/>
    </source>
</evidence>
<comment type="subcellular location">
    <subcellularLocation>
        <location evidence="1">Membrane</location>
        <topology evidence="1">Multi-pass membrane protein</topology>
    </subcellularLocation>
</comment>
<dbReference type="Pfam" id="PF20684">
    <property type="entry name" value="Fung_rhodopsin"/>
    <property type="match status" value="1"/>
</dbReference>
<dbReference type="GO" id="GO:0016020">
    <property type="term" value="C:membrane"/>
    <property type="evidence" value="ECO:0007669"/>
    <property type="project" value="UniProtKB-SubCell"/>
</dbReference>
<evidence type="ECO:0000256" key="1">
    <source>
        <dbReference type="ARBA" id="ARBA00004141"/>
    </source>
</evidence>
<dbReference type="Proteomes" id="UP001201980">
    <property type="component" value="Unassembled WGS sequence"/>
</dbReference>
<proteinExistence type="inferred from homology"/>
<evidence type="ECO:0000256" key="3">
    <source>
        <dbReference type="ARBA" id="ARBA00022989"/>
    </source>
</evidence>
<accession>A0AAD5RU84</accession>
<sequence length="232" mass="25713">MANEVLDFGGVIIFSLSAGVRQLGVRQASLRHNSRELGQDEEYCQRCWPAPILAALLSKTCFALFLTLLRIADGWLKILVLFIIATMAIVMGGSAVLVWLRVDIEIRIFTFTITTSYSGAMGIIFAFLPWNIIWSLFMSRKEKLGVAFAMSIGVFAGAASIVKVFYVESLRSTDPTDSVTLVTFGAAESAITIIAASILILRTLIRDPAPKMPQFCHLDQWHEDDANQKNYE</sequence>
<organism evidence="8 9">
    <name type="scientific">Zalerion maritima</name>
    <dbReference type="NCBI Taxonomy" id="339359"/>
    <lineage>
        <taxon>Eukaryota</taxon>
        <taxon>Fungi</taxon>
        <taxon>Dikarya</taxon>
        <taxon>Ascomycota</taxon>
        <taxon>Pezizomycotina</taxon>
        <taxon>Sordariomycetes</taxon>
        <taxon>Lulworthiomycetidae</taxon>
        <taxon>Lulworthiales</taxon>
        <taxon>Lulworthiaceae</taxon>
        <taxon>Zalerion</taxon>
    </lineage>
</organism>
<feature type="transmembrane region" description="Helical" evidence="6">
    <location>
        <begin position="52"/>
        <end position="71"/>
    </location>
</feature>
<feature type="transmembrane region" description="Helical" evidence="6">
    <location>
        <begin position="78"/>
        <end position="100"/>
    </location>
</feature>
<dbReference type="InterPro" id="IPR049326">
    <property type="entry name" value="Rhodopsin_dom_fungi"/>
</dbReference>
<feature type="transmembrane region" description="Helical" evidence="6">
    <location>
        <begin position="178"/>
        <end position="201"/>
    </location>
</feature>
<evidence type="ECO:0000259" key="7">
    <source>
        <dbReference type="Pfam" id="PF20684"/>
    </source>
</evidence>
<keyword evidence="9" id="KW-1185">Reference proteome</keyword>
<dbReference type="AlphaFoldDB" id="A0AAD5RU84"/>
<evidence type="ECO:0000256" key="5">
    <source>
        <dbReference type="ARBA" id="ARBA00038359"/>
    </source>
</evidence>